<accession>A0A2U3B5C0</accession>
<organism evidence="5 6">
    <name type="scientific">Vibrio albus</name>
    <dbReference type="NCBI Taxonomy" id="2200953"/>
    <lineage>
        <taxon>Bacteria</taxon>
        <taxon>Pseudomonadati</taxon>
        <taxon>Pseudomonadota</taxon>
        <taxon>Gammaproteobacteria</taxon>
        <taxon>Vibrionales</taxon>
        <taxon>Vibrionaceae</taxon>
        <taxon>Vibrio</taxon>
    </lineage>
</organism>
<dbReference type="EMBL" id="QFWT01000013">
    <property type="protein sequence ID" value="PWI31977.1"/>
    <property type="molecule type" value="Genomic_DNA"/>
</dbReference>
<evidence type="ECO:0000256" key="2">
    <source>
        <dbReference type="ARBA" id="ARBA00023125"/>
    </source>
</evidence>
<dbReference type="InterPro" id="IPR016032">
    <property type="entry name" value="Sig_transdc_resp-reg_C-effctor"/>
</dbReference>
<dbReference type="Gene3D" id="3.30.450.80">
    <property type="entry name" value="Transcription factor LuxR-like, autoinducer-binding domain"/>
    <property type="match status" value="1"/>
</dbReference>
<dbReference type="Gene3D" id="1.10.10.10">
    <property type="entry name" value="Winged helix-like DNA-binding domain superfamily/Winged helix DNA-binding domain"/>
    <property type="match status" value="1"/>
</dbReference>
<dbReference type="GO" id="GO:0006355">
    <property type="term" value="P:regulation of DNA-templated transcription"/>
    <property type="evidence" value="ECO:0007669"/>
    <property type="project" value="InterPro"/>
</dbReference>
<dbReference type="InterPro" id="IPR036388">
    <property type="entry name" value="WH-like_DNA-bd_sf"/>
</dbReference>
<reference evidence="5 6" key="1">
    <citation type="submission" date="2018-05" db="EMBL/GenBank/DDBJ databases">
        <title>Vibrio limimaris sp. nov., isolated from marine sediment.</title>
        <authorList>
            <person name="Li C.-M."/>
        </authorList>
    </citation>
    <scope>NUCLEOTIDE SEQUENCE [LARGE SCALE GENOMIC DNA]</scope>
    <source>
        <strain evidence="5 6">E4404</strain>
    </source>
</reference>
<dbReference type="InterPro" id="IPR000792">
    <property type="entry name" value="Tscrpt_reg_LuxR_C"/>
</dbReference>
<feature type="domain" description="HTH luxR-type" evidence="4">
    <location>
        <begin position="116"/>
        <end position="181"/>
    </location>
</feature>
<dbReference type="Pfam" id="PF00196">
    <property type="entry name" value="GerE"/>
    <property type="match status" value="1"/>
</dbReference>
<dbReference type="OrthoDB" id="9774661at2"/>
<dbReference type="CDD" id="cd06170">
    <property type="entry name" value="LuxR_C_like"/>
    <property type="match status" value="1"/>
</dbReference>
<proteinExistence type="predicted"/>
<dbReference type="SUPFAM" id="SSF46894">
    <property type="entry name" value="C-terminal effector domain of the bipartite response regulators"/>
    <property type="match status" value="1"/>
</dbReference>
<dbReference type="GO" id="GO:0003677">
    <property type="term" value="F:DNA binding"/>
    <property type="evidence" value="ECO:0007669"/>
    <property type="project" value="UniProtKB-KW"/>
</dbReference>
<dbReference type="Proteomes" id="UP000245362">
    <property type="component" value="Unassembled WGS sequence"/>
</dbReference>
<sequence>MVSTFSSHNLLQYFWVLSKQINHLKSCPKIGGHFYQIINESSNNKELKFFKEAAAAGLCSGMSVPVHGSRGEFGMLSFASRKPIADISDKAINKAMLWAQIVAPIAFSRIVALVGYSPNFNALTPRENSALLWAAEGKTTWEIAQILECSERTVFFHIDNATKKLQAANRYQAISKAILLGYIQPEITSNDTEK</sequence>
<evidence type="ECO:0000313" key="5">
    <source>
        <dbReference type="EMBL" id="PWI31977.1"/>
    </source>
</evidence>
<keyword evidence="6" id="KW-1185">Reference proteome</keyword>
<evidence type="ECO:0000256" key="3">
    <source>
        <dbReference type="ARBA" id="ARBA00023163"/>
    </source>
</evidence>
<evidence type="ECO:0000256" key="1">
    <source>
        <dbReference type="ARBA" id="ARBA00023015"/>
    </source>
</evidence>
<dbReference type="SMART" id="SM00421">
    <property type="entry name" value="HTH_LUXR"/>
    <property type="match status" value="1"/>
</dbReference>
<name>A0A2U3B5C0_9VIBR</name>
<protein>
    <recommendedName>
        <fullName evidence="4">HTH luxR-type domain-containing protein</fullName>
    </recommendedName>
</protein>
<dbReference type="InterPro" id="IPR005143">
    <property type="entry name" value="TF_LuxR_autoind-bd_dom"/>
</dbReference>
<keyword evidence="2" id="KW-0238">DNA-binding</keyword>
<comment type="caution">
    <text evidence="5">The sequence shown here is derived from an EMBL/GenBank/DDBJ whole genome shotgun (WGS) entry which is preliminary data.</text>
</comment>
<dbReference type="Pfam" id="PF03472">
    <property type="entry name" value="Autoind_bind"/>
    <property type="match status" value="1"/>
</dbReference>
<keyword evidence="3" id="KW-0804">Transcription</keyword>
<dbReference type="SUPFAM" id="SSF75516">
    <property type="entry name" value="Pheromone-binding domain of LuxR-like quorum-sensing transcription factors"/>
    <property type="match status" value="1"/>
</dbReference>
<evidence type="ECO:0000259" key="4">
    <source>
        <dbReference type="PROSITE" id="PS50043"/>
    </source>
</evidence>
<gene>
    <name evidence="5" type="ORF">DI392_18300</name>
</gene>
<dbReference type="InterPro" id="IPR036693">
    <property type="entry name" value="TF_LuxR_autoind-bd_dom_sf"/>
</dbReference>
<dbReference type="PRINTS" id="PR00038">
    <property type="entry name" value="HTHLUXR"/>
</dbReference>
<dbReference type="PROSITE" id="PS50043">
    <property type="entry name" value="HTH_LUXR_2"/>
    <property type="match status" value="1"/>
</dbReference>
<dbReference type="AlphaFoldDB" id="A0A2U3B5C0"/>
<dbReference type="PANTHER" id="PTHR44688:SF16">
    <property type="entry name" value="DNA-BINDING TRANSCRIPTIONAL ACTIVATOR DEVR_DOSR"/>
    <property type="match status" value="1"/>
</dbReference>
<dbReference type="PROSITE" id="PS00622">
    <property type="entry name" value="HTH_LUXR_1"/>
    <property type="match status" value="1"/>
</dbReference>
<evidence type="ECO:0000313" key="6">
    <source>
        <dbReference type="Proteomes" id="UP000245362"/>
    </source>
</evidence>
<keyword evidence="1" id="KW-0805">Transcription regulation</keyword>
<dbReference type="PANTHER" id="PTHR44688">
    <property type="entry name" value="DNA-BINDING TRANSCRIPTIONAL ACTIVATOR DEVR_DOSR"/>
    <property type="match status" value="1"/>
</dbReference>